<feature type="compositionally biased region" description="Basic and acidic residues" evidence="5">
    <location>
        <begin position="323"/>
        <end position="332"/>
    </location>
</feature>
<keyword evidence="4" id="KW-0472">Membrane</keyword>
<evidence type="ECO:0000256" key="1">
    <source>
        <dbReference type="ARBA" id="ARBA00004141"/>
    </source>
</evidence>
<keyword evidence="2" id="KW-0812">Transmembrane</keyword>
<feature type="compositionally biased region" description="Low complexity" evidence="5">
    <location>
        <begin position="291"/>
        <end position="301"/>
    </location>
</feature>
<keyword evidence="8" id="KW-1185">Reference proteome</keyword>
<sequence>MTVDAPPRATRSGWLSALRELGLVAVLFLVYKVGRLAATGHVAQAYDNARTVWDLERRLRLPGELSVQHRLLSWHWLVEVANCYYAYVHFPATAACLIWLYLRRPAHYRWTRNVLVLLTGAALLVHFVMPLAPPRMLTGTGMLDLGRLYGPAVYGAPETDQLSNQYAAMPSLHVGWAVVVAIALISATSMRWRALWLLHPVITLLVVVATGNHYWLDAIAAGALLAVAYAVVRSQFPGGPDVPVPGQLPGAATVPAPAVAAVPGAGRGDSSDPLAASATVAPGGAPPPSTPGGAPAVGPSGDVTGPGAGAGVSVRASVPRPRVPLERSASRR</sequence>
<keyword evidence="3" id="KW-1133">Transmembrane helix</keyword>
<reference evidence="7 8" key="1">
    <citation type="submission" date="2019-06" db="EMBL/GenBank/DDBJ databases">
        <title>Sequencing the genomes of 1000 actinobacteria strains.</title>
        <authorList>
            <person name="Klenk H.-P."/>
        </authorList>
    </citation>
    <scope>NUCLEOTIDE SEQUENCE [LARGE SCALE GENOMIC DNA]</scope>
    <source>
        <strain evidence="7 8">DSM 43866</strain>
    </source>
</reference>
<name>A0A561WLN0_ACTTI</name>
<comment type="caution">
    <text evidence="7">The sequence shown here is derived from an EMBL/GenBank/DDBJ whole genome shotgun (WGS) entry which is preliminary data.</text>
</comment>
<feature type="domain" description="Inositolphosphotransferase Aur1/Ipt1" evidence="6">
    <location>
        <begin position="51"/>
        <end position="230"/>
    </location>
</feature>
<feature type="region of interest" description="Disordered" evidence="5">
    <location>
        <begin position="262"/>
        <end position="332"/>
    </location>
</feature>
<evidence type="ECO:0000256" key="4">
    <source>
        <dbReference type="ARBA" id="ARBA00023136"/>
    </source>
</evidence>
<dbReference type="EMBL" id="VIWY01000002">
    <property type="protein sequence ID" value="TWG24769.1"/>
    <property type="molecule type" value="Genomic_DNA"/>
</dbReference>
<dbReference type="PANTHER" id="PTHR31310:SF7">
    <property type="entry name" value="PA-PHOSPHATASE RELATED-FAMILY PROTEIN DDB_G0268928"/>
    <property type="match status" value="1"/>
</dbReference>
<dbReference type="PANTHER" id="PTHR31310">
    <property type="match status" value="1"/>
</dbReference>
<evidence type="ECO:0000313" key="8">
    <source>
        <dbReference type="Proteomes" id="UP000320239"/>
    </source>
</evidence>
<accession>A0A561WLN0</accession>
<evidence type="ECO:0000256" key="3">
    <source>
        <dbReference type="ARBA" id="ARBA00022989"/>
    </source>
</evidence>
<proteinExistence type="predicted"/>
<dbReference type="Pfam" id="PF14378">
    <property type="entry name" value="PAP2_3"/>
    <property type="match status" value="1"/>
</dbReference>
<evidence type="ECO:0000256" key="2">
    <source>
        <dbReference type="ARBA" id="ARBA00022692"/>
    </source>
</evidence>
<dbReference type="OrthoDB" id="9810950at2"/>
<evidence type="ECO:0000256" key="5">
    <source>
        <dbReference type="SAM" id="MobiDB-lite"/>
    </source>
</evidence>
<dbReference type="Proteomes" id="UP000320239">
    <property type="component" value="Unassembled WGS sequence"/>
</dbReference>
<protein>
    <submittedName>
        <fullName evidence="7">PAP2 superfamily protein</fullName>
    </submittedName>
</protein>
<dbReference type="InterPro" id="IPR052185">
    <property type="entry name" value="IPC_Synthase-Related"/>
</dbReference>
<dbReference type="RefSeq" id="WP_122977830.1">
    <property type="nucleotide sequence ID" value="NZ_BOMX01000108.1"/>
</dbReference>
<dbReference type="GO" id="GO:0016020">
    <property type="term" value="C:membrane"/>
    <property type="evidence" value="ECO:0007669"/>
    <property type="project" value="UniProtKB-SubCell"/>
</dbReference>
<dbReference type="CDD" id="cd03386">
    <property type="entry name" value="PAP2_Aur1_like"/>
    <property type="match status" value="1"/>
</dbReference>
<gene>
    <name evidence="7" type="ORF">FHX34_1021330</name>
</gene>
<evidence type="ECO:0000313" key="7">
    <source>
        <dbReference type="EMBL" id="TWG24769.1"/>
    </source>
</evidence>
<evidence type="ECO:0000259" key="6">
    <source>
        <dbReference type="Pfam" id="PF14378"/>
    </source>
</evidence>
<comment type="subcellular location">
    <subcellularLocation>
        <location evidence="1">Membrane</location>
        <topology evidence="1">Multi-pass membrane protein</topology>
    </subcellularLocation>
</comment>
<dbReference type="AlphaFoldDB" id="A0A561WLN0"/>
<dbReference type="InterPro" id="IPR026841">
    <property type="entry name" value="Aur1/Ipt1"/>
</dbReference>
<organism evidence="7 8">
    <name type="scientific">Actinoplanes teichomyceticus</name>
    <dbReference type="NCBI Taxonomy" id="1867"/>
    <lineage>
        <taxon>Bacteria</taxon>
        <taxon>Bacillati</taxon>
        <taxon>Actinomycetota</taxon>
        <taxon>Actinomycetes</taxon>
        <taxon>Micromonosporales</taxon>
        <taxon>Micromonosporaceae</taxon>
        <taxon>Actinoplanes</taxon>
    </lineage>
</organism>